<comment type="caution">
    <text evidence="1">The sequence shown here is derived from an EMBL/GenBank/DDBJ whole genome shotgun (WGS) entry which is preliminary data.</text>
</comment>
<protein>
    <submittedName>
        <fullName evidence="1">Uncharacterized protein</fullName>
    </submittedName>
</protein>
<evidence type="ECO:0000313" key="1">
    <source>
        <dbReference type="EMBL" id="KKM64751.1"/>
    </source>
</evidence>
<sequence>MTLTPEETDLLGHFIDATITDWEYSLEDRESYGEDLSEEREILRGMNAILQKIIKDKTVEVTR</sequence>
<reference evidence="1" key="1">
    <citation type="journal article" date="2015" name="Nature">
        <title>Complex archaea that bridge the gap between prokaryotes and eukaryotes.</title>
        <authorList>
            <person name="Spang A."/>
            <person name="Saw J.H."/>
            <person name="Jorgensen S.L."/>
            <person name="Zaremba-Niedzwiedzka K."/>
            <person name="Martijn J."/>
            <person name="Lind A.E."/>
            <person name="van Eijk R."/>
            <person name="Schleper C."/>
            <person name="Guy L."/>
            <person name="Ettema T.J."/>
        </authorList>
    </citation>
    <scope>NUCLEOTIDE SEQUENCE</scope>
</reference>
<gene>
    <name evidence="1" type="ORF">LCGC14_1498250</name>
</gene>
<dbReference type="EMBL" id="LAZR01010841">
    <property type="protein sequence ID" value="KKM64751.1"/>
    <property type="molecule type" value="Genomic_DNA"/>
</dbReference>
<organism evidence="1">
    <name type="scientific">marine sediment metagenome</name>
    <dbReference type="NCBI Taxonomy" id="412755"/>
    <lineage>
        <taxon>unclassified sequences</taxon>
        <taxon>metagenomes</taxon>
        <taxon>ecological metagenomes</taxon>
    </lineage>
</organism>
<dbReference type="AlphaFoldDB" id="A0A0F9JQQ3"/>
<proteinExistence type="predicted"/>
<name>A0A0F9JQQ3_9ZZZZ</name>
<accession>A0A0F9JQQ3</accession>